<dbReference type="InterPro" id="IPR002937">
    <property type="entry name" value="Amino_oxidase"/>
</dbReference>
<dbReference type="Pfam" id="PF01593">
    <property type="entry name" value="Amino_oxidase"/>
    <property type="match status" value="1"/>
</dbReference>
<feature type="binding site" evidence="7">
    <location>
        <position position="41"/>
    </location>
    <ligand>
        <name>FAD</name>
        <dbReference type="ChEBI" id="CHEBI:57692"/>
    </ligand>
</feature>
<feature type="chain" id="PRO_5041319613" description="Amine oxidase domain-containing protein" evidence="8">
    <location>
        <begin position="26"/>
        <end position="501"/>
    </location>
</feature>
<dbReference type="EMBL" id="JAJJMA010018503">
    <property type="protein sequence ID" value="MCL7023107.1"/>
    <property type="molecule type" value="Genomic_DNA"/>
</dbReference>
<dbReference type="InterPro" id="IPR036188">
    <property type="entry name" value="FAD/NAD-bd_sf"/>
</dbReference>
<feature type="binding site" evidence="7">
    <location>
        <position position="258"/>
    </location>
    <ligand>
        <name>FAD</name>
        <dbReference type="ChEBI" id="CHEBI:57692"/>
    </ligand>
</feature>
<protein>
    <recommendedName>
        <fullName evidence="9">Amine oxidase domain-containing protein</fullName>
    </recommendedName>
</protein>
<reference evidence="10" key="1">
    <citation type="submission" date="2022-03" db="EMBL/GenBank/DDBJ databases">
        <title>A functionally conserved STORR gene fusion in Papaver species that diverged 16.8 million years ago.</title>
        <authorList>
            <person name="Catania T."/>
        </authorList>
    </citation>
    <scope>NUCLEOTIDE SEQUENCE</scope>
    <source>
        <strain evidence="10">S-191538</strain>
    </source>
</reference>
<dbReference type="Gene3D" id="3.90.660.10">
    <property type="match status" value="1"/>
</dbReference>
<evidence type="ECO:0000259" key="9">
    <source>
        <dbReference type="Pfam" id="PF01593"/>
    </source>
</evidence>
<dbReference type="FunFam" id="3.90.660.10:FF:000012">
    <property type="entry name" value="Polyamine oxidase 1"/>
    <property type="match status" value="1"/>
</dbReference>
<dbReference type="InterPro" id="IPR050281">
    <property type="entry name" value="Flavin_monoamine_oxidase"/>
</dbReference>
<comment type="similarity">
    <text evidence="3">Belongs to the flavin monoamine oxidase family.</text>
</comment>
<evidence type="ECO:0000256" key="7">
    <source>
        <dbReference type="PIRSR" id="PIRSR601613-1"/>
    </source>
</evidence>
<evidence type="ECO:0000313" key="10">
    <source>
        <dbReference type="EMBL" id="MCL7023107.1"/>
    </source>
</evidence>
<dbReference type="SUPFAM" id="SSF54373">
    <property type="entry name" value="FAD-linked reductases, C-terminal domain"/>
    <property type="match status" value="1"/>
</dbReference>
<proteinExistence type="inferred from homology"/>
<keyword evidence="6" id="KW-0560">Oxidoreductase</keyword>
<organism evidence="10 11">
    <name type="scientific">Papaver nudicaule</name>
    <name type="common">Iceland poppy</name>
    <dbReference type="NCBI Taxonomy" id="74823"/>
    <lineage>
        <taxon>Eukaryota</taxon>
        <taxon>Viridiplantae</taxon>
        <taxon>Streptophyta</taxon>
        <taxon>Embryophyta</taxon>
        <taxon>Tracheophyta</taxon>
        <taxon>Spermatophyta</taxon>
        <taxon>Magnoliopsida</taxon>
        <taxon>Ranunculales</taxon>
        <taxon>Papaveraceae</taxon>
        <taxon>Papaveroideae</taxon>
        <taxon>Papaver</taxon>
    </lineage>
</organism>
<evidence type="ECO:0000256" key="2">
    <source>
        <dbReference type="ARBA" id="ARBA00004723"/>
    </source>
</evidence>
<evidence type="ECO:0000256" key="1">
    <source>
        <dbReference type="ARBA" id="ARBA00001974"/>
    </source>
</evidence>
<feature type="binding site" evidence="7">
    <location>
        <begin position="61"/>
        <end position="62"/>
    </location>
    <ligand>
        <name>FAD</name>
        <dbReference type="ChEBI" id="CHEBI:57692"/>
    </ligand>
</feature>
<dbReference type="GO" id="GO:0050660">
    <property type="term" value="F:flavin adenine dinucleotide binding"/>
    <property type="evidence" value="ECO:0007669"/>
    <property type="project" value="UniProtKB-ARBA"/>
</dbReference>
<dbReference type="Gene3D" id="3.50.50.60">
    <property type="entry name" value="FAD/NAD(P)-binding domain"/>
    <property type="match status" value="1"/>
</dbReference>
<feature type="domain" description="Amine oxidase" evidence="9">
    <location>
        <begin position="40"/>
        <end position="474"/>
    </location>
</feature>
<comment type="caution">
    <text evidence="10">The sequence shown here is derived from an EMBL/GenBank/DDBJ whole genome shotgun (WGS) entry which is preliminary data.</text>
</comment>
<sequence>MEQRVLISVLLILITISLNPLQSMAARGLTPTVIVIGAGMSGISAAKTLSDAGIKDILILEATDRIGGRIKKTNFSGVYVEMGANWVEGVNGKEVNPIWTMANEIGLKSYRSDFRNIASNVYKQSGGLYNESEAQKIVDSAEEFFQFSVNVSASLSSNGAEDVSILTAERLRNKVPSTPIEKALEYFRYDSQQGEPPRLTSLRNTVPLPTFADFGDDIYFVADPRGYESVVHYIAKQFLTTNKAGEINDPRLLLNKAVTEIHYSGSGVTVKTQDGGVYNAGYVMVSASIGVLQTDLISFVPPLPDWKLLAIYQFDLSVYTKIFIKFPYKFWPTGNGTEFFVYAHERRGYYTNWQQLENEYPGANCLLVTVTDDESRRIEQQPDSKTKAEIMEVLRNMFGDDIPEATDILVPRWWSDKFYRGCFSNWPVGLSRHRFNQIKSPVDRVYFTGEHTSEKYFGYVHGAYLAGIDSANSLINCVKKKMCNSKDDQLVQDEIVLVREE</sequence>
<evidence type="ECO:0000256" key="4">
    <source>
        <dbReference type="ARBA" id="ARBA00022630"/>
    </source>
</evidence>
<evidence type="ECO:0000256" key="5">
    <source>
        <dbReference type="ARBA" id="ARBA00022827"/>
    </source>
</evidence>
<evidence type="ECO:0000313" key="11">
    <source>
        <dbReference type="Proteomes" id="UP001177140"/>
    </source>
</evidence>
<dbReference type="GO" id="GO:0046592">
    <property type="term" value="F:polyamine oxidase activity"/>
    <property type="evidence" value="ECO:0007669"/>
    <property type="project" value="UniProtKB-ARBA"/>
</dbReference>
<keyword evidence="8" id="KW-0732">Signal</keyword>
<dbReference type="PRINTS" id="PR00757">
    <property type="entry name" value="AMINEOXDASEF"/>
</dbReference>
<keyword evidence="5" id="KW-0274">FAD</keyword>
<dbReference type="InterPro" id="IPR001613">
    <property type="entry name" value="Flavin_amine_oxidase"/>
</dbReference>
<evidence type="ECO:0000256" key="8">
    <source>
        <dbReference type="SAM" id="SignalP"/>
    </source>
</evidence>
<evidence type="ECO:0000256" key="6">
    <source>
        <dbReference type="ARBA" id="ARBA00023002"/>
    </source>
</evidence>
<gene>
    <name evidence="10" type="ORF">MKW94_022667</name>
</gene>
<comment type="pathway">
    <text evidence="2">Amine and polyamine degradation; spermine degradation.</text>
</comment>
<dbReference type="PANTHER" id="PTHR10742:SF313">
    <property type="entry name" value="AMINE OXIDASE"/>
    <property type="match status" value="1"/>
</dbReference>
<dbReference type="GO" id="GO:0006598">
    <property type="term" value="P:polyamine catabolic process"/>
    <property type="evidence" value="ECO:0007669"/>
    <property type="project" value="UniProtKB-ARBA"/>
</dbReference>
<keyword evidence="11" id="KW-1185">Reference proteome</keyword>
<keyword evidence="4" id="KW-0285">Flavoprotein</keyword>
<dbReference type="PANTHER" id="PTHR10742">
    <property type="entry name" value="FLAVIN MONOAMINE OXIDASE"/>
    <property type="match status" value="1"/>
</dbReference>
<feature type="signal peptide" evidence="8">
    <location>
        <begin position="1"/>
        <end position="25"/>
    </location>
</feature>
<dbReference type="AlphaFoldDB" id="A0AA41RMF8"/>
<dbReference type="SUPFAM" id="SSF51905">
    <property type="entry name" value="FAD/NAD(P)-binding domain"/>
    <property type="match status" value="1"/>
</dbReference>
<name>A0AA41RMF8_PAPNU</name>
<dbReference type="Proteomes" id="UP001177140">
    <property type="component" value="Unassembled WGS sequence"/>
</dbReference>
<accession>A0AA41RMF8</accession>
<comment type="cofactor">
    <cofactor evidence="1">
        <name>FAD</name>
        <dbReference type="ChEBI" id="CHEBI:57692"/>
    </cofactor>
</comment>
<evidence type="ECO:0000256" key="3">
    <source>
        <dbReference type="ARBA" id="ARBA00005995"/>
    </source>
</evidence>